<dbReference type="EMBL" id="LNQN01000001">
    <property type="protein sequence ID" value="KSU84221.1"/>
    <property type="molecule type" value="Genomic_DNA"/>
</dbReference>
<evidence type="ECO:0000313" key="9">
    <source>
        <dbReference type="EMBL" id="KSU84221.1"/>
    </source>
</evidence>
<keyword evidence="5 7" id="KW-1133">Transmembrane helix</keyword>
<dbReference type="Pfam" id="PF00528">
    <property type="entry name" value="BPD_transp_1"/>
    <property type="match status" value="1"/>
</dbReference>
<comment type="caution">
    <text evidence="9">The sequence shown here is derived from an EMBL/GenBank/DDBJ whole genome shotgun (WGS) entry which is preliminary data.</text>
</comment>
<dbReference type="InterPro" id="IPR000515">
    <property type="entry name" value="MetI-like"/>
</dbReference>
<name>A0A0V8JB46_9BACL</name>
<dbReference type="GO" id="GO:0055085">
    <property type="term" value="P:transmembrane transport"/>
    <property type="evidence" value="ECO:0007669"/>
    <property type="project" value="InterPro"/>
</dbReference>
<reference evidence="9 10" key="1">
    <citation type="journal article" date="2014" name="Antonie Van Leeuwenhoek">
        <title>Fictibacillus enclensis sp. nov., isolated from marine sediment.</title>
        <authorList>
            <person name="Dastager S.G."/>
            <person name="Mawlankar R."/>
            <person name="Srinivasan K."/>
            <person name="Tang S.K."/>
            <person name="Lee J.C."/>
            <person name="Ramana V.V."/>
            <person name="Shouche Y.S."/>
        </authorList>
    </citation>
    <scope>NUCLEOTIDE SEQUENCE [LARGE SCALE GENOMIC DNA]</scope>
    <source>
        <strain evidence="9 10">NIO-1003</strain>
    </source>
</reference>
<dbReference type="PROSITE" id="PS50928">
    <property type="entry name" value="ABC_TM1"/>
    <property type="match status" value="1"/>
</dbReference>
<comment type="subcellular location">
    <subcellularLocation>
        <location evidence="1 7">Cell membrane</location>
        <topology evidence="1 7">Multi-pass membrane protein</topology>
    </subcellularLocation>
</comment>
<dbReference type="PANTHER" id="PTHR30151:SF20">
    <property type="entry name" value="ABC TRANSPORTER PERMEASE PROTEIN HI_0355-RELATED"/>
    <property type="match status" value="1"/>
</dbReference>
<evidence type="ECO:0000256" key="4">
    <source>
        <dbReference type="ARBA" id="ARBA00022692"/>
    </source>
</evidence>
<dbReference type="RefSeq" id="WP_061967503.1">
    <property type="nucleotide sequence ID" value="NZ_FMAV01000001.1"/>
</dbReference>
<feature type="transmembrane region" description="Helical" evidence="7">
    <location>
        <begin position="126"/>
        <end position="145"/>
    </location>
</feature>
<keyword evidence="6 7" id="KW-0472">Membrane</keyword>
<proteinExistence type="inferred from homology"/>
<evidence type="ECO:0000256" key="3">
    <source>
        <dbReference type="ARBA" id="ARBA00022475"/>
    </source>
</evidence>
<dbReference type="CDD" id="cd06261">
    <property type="entry name" value="TM_PBP2"/>
    <property type="match status" value="1"/>
</dbReference>
<keyword evidence="2 7" id="KW-0813">Transport</keyword>
<evidence type="ECO:0000256" key="5">
    <source>
        <dbReference type="ARBA" id="ARBA00022989"/>
    </source>
</evidence>
<dbReference type="GO" id="GO:0005886">
    <property type="term" value="C:plasma membrane"/>
    <property type="evidence" value="ECO:0007669"/>
    <property type="project" value="UniProtKB-SubCell"/>
</dbReference>
<dbReference type="PANTHER" id="PTHR30151">
    <property type="entry name" value="ALKANE SULFONATE ABC TRANSPORTER-RELATED, MEMBRANE SUBUNIT"/>
    <property type="match status" value="1"/>
</dbReference>
<evidence type="ECO:0000259" key="8">
    <source>
        <dbReference type="PROSITE" id="PS50928"/>
    </source>
</evidence>
<dbReference type="Gene3D" id="1.10.3720.10">
    <property type="entry name" value="MetI-like"/>
    <property type="match status" value="1"/>
</dbReference>
<evidence type="ECO:0000256" key="2">
    <source>
        <dbReference type="ARBA" id="ARBA00022448"/>
    </source>
</evidence>
<feature type="transmembrane region" description="Helical" evidence="7">
    <location>
        <begin position="12"/>
        <end position="29"/>
    </location>
</feature>
<dbReference type="AlphaFoldDB" id="A0A0V8JB46"/>
<evidence type="ECO:0000313" key="10">
    <source>
        <dbReference type="Proteomes" id="UP000054099"/>
    </source>
</evidence>
<feature type="transmembrane region" description="Helical" evidence="7">
    <location>
        <begin position="222"/>
        <end position="243"/>
    </location>
</feature>
<evidence type="ECO:0000256" key="7">
    <source>
        <dbReference type="RuleBase" id="RU363032"/>
    </source>
</evidence>
<comment type="similarity">
    <text evidence="7">Belongs to the binding-protein-dependent transport system permease family.</text>
</comment>
<feature type="transmembrane region" description="Helical" evidence="7">
    <location>
        <begin position="100"/>
        <end position="120"/>
    </location>
</feature>
<dbReference type="Proteomes" id="UP000054099">
    <property type="component" value="Unassembled WGS sequence"/>
</dbReference>
<dbReference type="OrthoDB" id="9804353at2"/>
<feature type="domain" description="ABC transmembrane type-1" evidence="8">
    <location>
        <begin position="60"/>
        <end position="241"/>
    </location>
</feature>
<sequence length="266" mass="29891">MNRIKAFFKDYYLFLMAAILLLGAWEWLVDTGRLPSFILPAPSGILLSLFENKDILLFHAWATFKETILGFVIAAVAGVSLAVAMFFFKSLQRTIYPGVLISQTIPIIALSPIFVLWFGYSIWSKVAVTVLIAFFPIVVSTYDGLNHHDRDYVDLLRSMGARRWQIFKKVQMPMALPSFFSGIKLAAVFSVVGATIGEWLGASEGLGYYSRRMSGSLNAEGVFSAIFLLSLLGMCFFGAAALAEKRMFRWKEIRKDVQHEKVDKTQ</sequence>
<feature type="transmembrane region" description="Helical" evidence="7">
    <location>
        <begin position="179"/>
        <end position="202"/>
    </location>
</feature>
<keyword evidence="10" id="KW-1185">Reference proteome</keyword>
<accession>A0A0V8JB46</accession>
<gene>
    <name evidence="9" type="ORF">AS030_01255</name>
</gene>
<organism evidence="9 10">
    <name type="scientific">Fictibacillus enclensis</name>
    <dbReference type="NCBI Taxonomy" id="1017270"/>
    <lineage>
        <taxon>Bacteria</taxon>
        <taxon>Bacillati</taxon>
        <taxon>Bacillota</taxon>
        <taxon>Bacilli</taxon>
        <taxon>Bacillales</taxon>
        <taxon>Fictibacillaceae</taxon>
        <taxon>Fictibacillus</taxon>
    </lineage>
</organism>
<evidence type="ECO:0000256" key="1">
    <source>
        <dbReference type="ARBA" id="ARBA00004651"/>
    </source>
</evidence>
<protein>
    <submittedName>
        <fullName evidence="9">ABC transporter permease</fullName>
    </submittedName>
</protein>
<evidence type="ECO:0000256" key="6">
    <source>
        <dbReference type="ARBA" id="ARBA00023136"/>
    </source>
</evidence>
<dbReference type="InterPro" id="IPR035906">
    <property type="entry name" value="MetI-like_sf"/>
</dbReference>
<dbReference type="SUPFAM" id="SSF161098">
    <property type="entry name" value="MetI-like"/>
    <property type="match status" value="1"/>
</dbReference>
<keyword evidence="4 7" id="KW-0812">Transmembrane</keyword>
<feature type="transmembrane region" description="Helical" evidence="7">
    <location>
        <begin position="68"/>
        <end position="88"/>
    </location>
</feature>
<keyword evidence="3" id="KW-1003">Cell membrane</keyword>